<evidence type="ECO:0000313" key="5">
    <source>
        <dbReference type="Proteomes" id="UP000091929"/>
    </source>
</evidence>
<dbReference type="Proteomes" id="UP000092403">
    <property type="component" value="Unassembled WGS sequence"/>
</dbReference>
<dbReference type="GO" id="GO:0008757">
    <property type="term" value="F:S-adenosylmethionine-dependent methyltransferase activity"/>
    <property type="evidence" value="ECO:0007669"/>
    <property type="project" value="InterPro"/>
</dbReference>
<accession>A0A150IJP3</accession>
<dbReference type="EMBL" id="LNGE01000025">
    <property type="protein sequence ID" value="KYC45243.1"/>
    <property type="molecule type" value="Genomic_DNA"/>
</dbReference>
<dbReference type="Proteomes" id="UP000092401">
    <property type="component" value="Unassembled WGS sequence"/>
</dbReference>
<dbReference type="Pfam" id="PF08241">
    <property type="entry name" value="Methyltransf_11"/>
    <property type="match status" value="1"/>
</dbReference>
<sequence>MDISKSISKIFPNMKAKLCEELKNCNAVLDLGCGPNSPIKDCEISFSVGVELFDDYFIQSKTKKIHNKYIQADIRKIEFESNSFDAVLCSEVIEHLTKEEGYNLLKKMENWASKKVIITTPNGYVSQSTYDNNPLQEHKSAWEVKQFEDLGFRVHGMMGWKKLRGNHGFIKYRPHKLWVILSNLSQKITYKFPSYSFQLFAVKELIK</sequence>
<evidence type="ECO:0000313" key="4">
    <source>
        <dbReference type="EMBL" id="KYC49055.1"/>
    </source>
</evidence>
<reference evidence="5 6" key="1">
    <citation type="journal article" date="2016" name="ISME J.">
        <title>Chasing the elusive Euryarchaeota class WSA2: genomes reveal a uniquely fastidious methyl-reducing methanogen.</title>
        <authorList>
            <person name="Nobu M.K."/>
            <person name="Narihiro T."/>
            <person name="Kuroda K."/>
            <person name="Mei R."/>
            <person name="Liu W.T."/>
        </authorList>
    </citation>
    <scope>NUCLEOTIDE SEQUENCE [LARGE SCALE GENOMIC DNA]</scope>
    <source>
        <strain evidence="2">B03fssc0709_Meth_Bin005</strain>
        <strain evidence="3">B15fssc0709_Meth_Bin003</strain>
        <strain evidence="4">BMIXfssc0709_Meth_Bin006</strain>
    </source>
</reference>
<dbReference type="Proteomes" id="UP000091929">
    <property type="component" value="Unassembled WGS sequence"/>
</dbReference>
<proteinExistence type="predicted"/>
<dbReference type="AlphaFoldDB" id="A0A150IJP3"/>
<dbReference type="InterPro" id="IPR013216">
    <property type="entry name" value="Methyltransf_11"/>
</dbReference>
<feature type="domain" description="Methyltransferase type 11" evidence="1">
    <location>
        <begin position="29"/>
        <end position="109"/>
    </location>
</feature>
<evidence type="ECO:0000259" key="1">
    <source>
        <dbReference type="Pfam" id="PF08241"/>
    </source>
</evidence>
<dbReference type="CDD" id="cd02440">
    <property type="entry name" value="AdoMet_MTases"/>
    <property type="match status" value="1"/>
</dbReference>
<evidence type="ECO:0000313" key="6">
    <source>
        <dbReference type="Proteomes" id="UP000092401"/>
    </source>
</evidence>
<accession>A0A150IPF7</accession>
<dbReference type="InterPro" id="IPR029063">
    <property type="entry name" value="SAM-dependent_MTases_sf"/>
</dbReference>
<dbReference type="EMBL" id="LNGF01000039">
    <property type="protein sequence ID" value="KYC46931.1"/>
    <property type="molecule type" value="Genomic_DNA"/>
</dbReference>
<dbReference type="SUPFAM" id="SSF53335">
    <property type="entry name" value="S-adenosyl-L-methionine-dependent methyltransferases"/>
    <property type="match status" value="1"/>
</dbReference>
<evidence type="ECO:0000313" key="3">
    <source>
        <dbReference type="EMBL" id="KYC46931.1"/>
    </source>
</evidence>
<dbReference type="Gene3D" id="3.40.50.150">
    <property type="entry name" value="Vaccinia Virus protein VP39"/>
    <property type="match status" value="1"/>
</dbReference>
<comment type="caution">
    <text evidence="2">The sequence shown here is derived from an EMBL/GenBank/DDBJ whole genome shotgun (WGS) entry which is preliminary data.</text>
</comment>
<dbReference type="EMBL" id="LNJC01000050">
    <property type="protein sequence ID" value="KYC49055.1"/>
    <property type="molecule type" value="Genomic_DNA"/>
</dbReference>
<gene>
    <name evidence="2" type="ORF">APG10_01050</name>
    <name evidence="3" type="ORF">APG11_01566</name>
    <name evidence="4" type="ORF">APG12_01698</name>
</gene>
<protein>
    <recommendedName>
        <fullName evidence="1">Methyltransferase type 11 domain-containing protein</fullName>
    </recommendedName>
</protein>
<evidence type="ECO:0000313" key="2">
    <source>
        <dbReference type="EMBL" id="KYC45243.1"/>
    </source>
</evidence>
<organism evidence="2 6">
    <name type="scientific">Candidatus Methanofastidiosum methylothiophilum</name>
    <dbReference type="NCBI Taxonomy" id="1705564"/>
    <lineage>
        <taxon>Archaea</taxon>
        <taxon>Methanobacteriati</taxon>
        <taxon>Methanobacteriota</taxon>
        <taxon>Stenosarchaea group</taxon>
        <taxon>Candidatus Methanofastidiosia</taxon>
        <taxon>Candidatus Methanofastidiosales</taxon>
        <taxon>Candidatus Methanofastidiosaceae</taxon>
        <taxon>Candidatus Methanofastidiosum</taxon>
    </lineage>
</organism>
<accession>A0A150IW10</accession>
<name>A0A150IJP3_9EURY</name>